<feature type="compositionally biased region" description="Polar residues" evidence="1">
    <location>
        <begin position="92"/>
        <end position="109"/>
    </location>
</feature>
<protein>
    <submittedName>
        <fullName evidence="2">Uncharacterized protein</fullName>
    </submittedName>
</protein>
<dbReference type="GeneID" id="81435632"/>
<evidence type="ECO:0000256" key="1">
    <source>
        <dbReference type="SAM" id="MobiDB-lite"/>
    </source>
</evidence>
<feature type="compositionally biased region" description="Polar residues" evidence="1">
    <location>
        <begin position="14"/>
        <end position="24"/>
    </location>
</feature>
<dbReference type="AlphaFoldDB" id="A0A9W9SMA0"/>
<accession>A0A9W9SMA0</accession>
<evidence type="ECO:0000313" key="2">
    <source>
        <dbReference type="EMBL" id="KAJ5381096.1"/>
    </source>
</evidence>
<feature type="region of interest" description="Disordered" evidence="1">
    <location>
        <begin position="1"/>
        <end position="109"/>
    </location>
</feature>
<feature type="compositionally biased region" description="Basic and acidic residues" evidence="1">
    <location>
        <begin position="1"/>
        <end position="10"/>
    </location>
</feature>
<dbReference type="Proteomes" id="UP001147782">
    <property type="component" value="Unassembled WGS sequence"/>
</dbReference>
<comment type="caution">
    <text evidence="2">The sequence shown here is derived from an EMBL/GenBank/DDBJ whole genome shotgun (WGS) entry which is preliminary data.</text>
</comment>
<evidence type="ECO:0000313" key="3">
    <source>
        <dbReference type="Proteomes" id="UP001147782"/>
    </source>
</evidence>
<dbReference type="RefSeq" id="XP_056558667.1">
    <property type="nucleotide sequence ID" value="XM_056696455.1"/>
</dbReference>
<reference evidence="2" key="1">
    <citation type="submission" date="2022-11" db="EMBL/GenBank/DDBJ databases">
        <authorList>
            <person name="Petersen C."/>
        </authorList>
    </citation>
    <scope>NUCLEOTIDE SEQUENCE</scope>
    <source>
        <strain evidence="2">IBT 29864</strain>
    </source>
</reference>
<dbReference type="OrthoDB" id="5598843at2759"/>
<reference evidence="2" key="2">
    <citation type="journal article" date="2023" name="IMA Fungus">
        <title>Comparative genomic study of the Penicillium genus elucidates a diverse pangenome and 15 lateral gene transfer events.</title>
        <authorList>
            <person name="Petersen C."/>
            <person name="Sorensen T."/>
            <person name="Nielsen M.R."/>
            <person name="Sondergaard T.E."/>
            <person name="Sorensen J.L."/>
            <person name="Fitzpatrick D.A."/>
            <person name="Frisvad J.C."/>
            <person name="Nielsen K.L."/>
        </authorList>
    </citation>
    <scope>NUCLEOTIDE SEQUENCE</scope>
    <source>
        <strain evidence="2">IBT 29864</strain>
    </source>
</reference>
<organism evidence="2 3">
    <name type="scientific">Penicillium cataractarum</name>
    <dbReference type="NCBI Taxonomy" id="2100454"/>
    <lineage>
        <taxon>Eukaryota</taxon>
        <taxon>Fungi</taxon>
        <taxon>Dikarya</taxon>
        <taxon>Ascomycota</taxon>
        <taxon>Pezizomycotina</taxon>
        <taxon>Eurotiomycetes</taxon>
        <taxon>Eurotiomycetidae</taxon>
        <taxon>Eurotiales</taxon>
        <taxon>Aspergillaceae</taxon>
        <taxon>Penicillium</taxon>
    </lineage>
</organism>
<proteinExistence type="predicted"/>
<keyword evidence="3" id="KW-1185">Reference proteome</keyword>
<dbReference type="EMBL" id="JAPZBS010000002">
    <property type="protein sequence ID" value="KAJ5381096.1"/>
    <property type="molecule type" value="Genomic_DNA"/>
</dbReference>
<name>A0A9W9SMA0_9EURO</name>
<gene>
    <name evidence="2" type="ORF">N7496_003524</name>
</gene>
<sequence length="135" mass="14220">MSGAGEDRWRGPARQSSQRQSGNGNRDRTGGQGGPRGGNSSWGSHSPAQDQHVPVRGFNAAEVKNVLKKGPNGIPNPSDEPKAPFYKPAGKDTNNQRSGGPWGSKSNTMANGKDFFIELRKQVASLQRGGPPVGG</sequence>